<evidence type="ECO:0000256" key="1">
    <source>
        <dbReference type="ARBA" id="ARBA00004109"/>
    </source>
</evidence>
<evidence type="ECO:0000259" key="17">
    <source>
        <dbReference type="PROSITE" id="PS51842"/>
    </source>
</evidence>
<evidence type="ECO:0000313" key="19">
    <source>
        <dbReference type="Proteomes" id="UP000233060"/>
    </source>
</evidence>
<evidence type="ECO:0000256" key="14">
    <source>
        <dbReference type="ARBA" id="ARBA00061646"/>
    </source>
</evidence>
<dbReference type="PANTHER" id="PTHR45616:SF26">
    <property type="entry name" value="KERATIN, TYPE II CYTOSKELETAL 8"/>
    <property type="match status" value="1"/>
</dbReference>
<dbReference type="SUPFAM" id="SSF64593">
    <property type="entry name" value="Intermediate filament protein, coiled coil region"/>
    <property type="match status" value="3"/>
</dbReference>
<evidence type="ECO:0000256" key="4">
    <source>
        <dbReference type="ARBA" id="ARBA00022490"/>
    </source>
</evidence>
<feature type="coiled-coil region" evidence="16">
    <location>
        <begin position="144"/>
        <end position="225"/>
    </location>
</feature>
<evidence type="ECO:0000256" key="16">
    <source>
        <dbReference type="SAM" id="Coils"/>
    </source>
</evidence>
<dbReference type="InterPro" id="IPR032444">
    <property type="entry name" value="Keratin_2_head"/>
</dbReference>
<dbReference type="Pfam" id="PF00038">
    <property type="entry name" value="Filament"/>
    <property type="match status" value="1"/>
</dbReference>
<dbReference type="InterPro" id="IPR039008">
    <property type="entry name" value="IF_rod_dom"/>
</dbReference>
<dbReference type="InterPro" id="IPR018039">
    <property type="entry name" value="IF_conserved"/>
</dbReference>
<dbReference type="GO" id="GO:0005829">
    <property type="term" value="C:cytosol"/>
    <property type="evidence" value="ECO:0007669"/>
    <property type="project" value="UniProtKB-ARBA"/>
</dbReference>
<name>A0A2K5L5Z8_CERAT</name>
<comment type="function">
    <text evidence="9">Together with KRT19, helps to link the contractile apparatus to dystrophin at the costameres of striated muscle.</text>
</comment>
<dbReference type="PROSITE" id="PS51842">
    <property type="entry name" value="IF_ROD_2"/>
    <property type="match status" value="1"/>
</dbReference>
<dbReference type="Ensembl" id="ENSCATT00000029096.1">
    <property type="protein sequence ID" value="ENSCATP00000008361.1"/>
    <property type="gene ID" value="ENSCATG00000025178.1"/>
</dbReference>
<dbReference type="GO" id="GO:0045095">
    <property type="term" value="C:keratin filament"/>
    <property type="evidence" value="ECO:0007669"/>
    <property type="project" value="InterPro"/>
</dbReference>
<comment type="similarity">
    <text evidence="14 15">Belongs to the intermediate filament family.</text>
</comment>
<evidence type="ECO:0000256" key="10">
    <source>
        <dbReference type="ARBA" id="ARBA00039429"/>
    </source>
</evidence>
<evidence type="ECO:0000256" key="7">
    <source>
        <dbReference type="ARBA" id="ARBA00023054"/>
    </source>
</evidence>
<dbReference type="FunFam" id="1.20.5.1160:FF:000001">
    <property type="entry name" value="Keratin type II"/>
    <property type="match status" value="1"/>
</dbReference>
<keyword evidence="5" id="KW-0416">Keratin</keyword>
<dbReference type="PROSITE" id="PS00226">
    <property type="entry name" value="IF_ROD_1"/>
    <property type="match status" value="1"/>
</dbReference>
<dbReference type="SMART" id="SM01391">
    <property type="entry name" value="Filament"/>
    <property type="match status" value="1"/>
</dbReference>
<dbReference type="FunFam" id="1.20.5.170:FF:000004">
    <property type="entry name" value="Keratin, type II cytoskeletal 5"/>
    <property type="match status" value="1"/>
</dbReference>
<dbReference type="GeneTree" id="ENSGT00940000153339"/>
<evidence type="ECO:0000256" key="11">
    <source>
        <dbReference type="ARBA" id="ARBA00042886"/>
    </source>
</evidence>
<evidence type="ECO:0000256" key="9">
    <source>
        <dbReference type="ARBA" id="ARBA00037766"/>
    </source>
</evidence>
<sequence>MSIRVTQKSYKVSTSGPRAFSSCSYTSGPGARISSSSFSQVGSSSFRGGLGGGYGGASGMGGITAVTVNQSLLSPLNLEVDPNIQAVRTQEKEQIKTLNNKFASFIDKVRFLEQQNKMLETKWSLLQQQKTARSNMDNMFESYINNLRRQLETLGQEKLKLEAELGNMQGLVEDFKNKYEDEINKRTEMENEFVLIKKDVDEAYMNKINFLRQLYEEEIRELQSQISDTSVVLSMDNSRSLDMDSIIAEVKAQYEEIANRSRAKAESMYQIKYEELQSLAGKHGDDLRRTKTEISEMNRNISRLQAEIEGLKGQRASLEAAIADAEQRGELAIKDANAKLSELEAALQRAKQDMARQLREYQELMNVKLALDIEIATYRKLLEGEESRLESGMQNMSIHTKTTSGYAGGLSSAYGGLTSPGLSYGLGSSFGSGAGSSSFSRTSSSRAVVVKKIETRDGKLVSESSDVLPK</sequence>
<feature type="coiled-coil region" evidence="16">
    <location>
        <begin position="287"/>
        <end position="367"/>
    </location>
</feature>
<dbReference type="InterPro" id="IPR003054">
    <property type="entry name" value="Keratin_II"/>
</dbReference>
<dbReference type="AlphaFoldDB" id="A0A2K5L5Z8"/>
<evidence type="ECO:0000256" key="15">
    <source>
        <dbReference type="RuleBase" id="RU000685"/>
    </source>
</evidence>
<evidence type="ECO:0000256" key="6">
    <source>
        <dbReference type="ARBA" id="ARBA00022754"/>
    </source>
</evidence>
<evidence type="ECO:0000256" key="13">
    <source>
        <dbReference type="ARBA" id="ARBA00043133"/>
    </source>
</evidence>
<dbReference type="FunFam" id="1.20.5.500:FF:000001">
    <property type="entry name" value="Type II keratin 23"/>
    <property type="match status" value="1"/>
</dbReference>
<dbReference type="STRING" id="9531.ENSCATP00000008361"/>
<keyword evidence="4" id="KW-0963">Cytoplasm</keyword>
<evidence type="ECO:0000313" key="18">
    <source>
        <dbReference type="Ensembl" id="ENSCATP00000008361.1"/>
    </source>
</evidence>
<organism evidence="18 19">
    <name type="scientific">Cercocebus atys</name>
    <name type="common">Sooty mangabey</name>
    <name type="synonym">Cercocebus torquatus atys</name>
    <dbReference type="NCBI Taxonomy" id="9531"/>
    <lineage>
        <taxon>Eukaryota</taxon>
        <taxon>Metazoa</taxon>
        <taxon>Chordata</taxon>
        <taxon>Craniata</taxon>
        <taxon>Vertebrata</taxon>
        <taxon>Euteleostomi</taxon>
        <taxon>Mammalia</taxon>
        <taxon>Eutheria</taxon>
        <taxon>Euarchontoglires</taxon>
        <taxon>Primates</taxon>
        <taxon>Haplorrhini</taxon>
        <taxon>Catarrhini</taxon>
        <taxon>Cercopithecidae</taxon>
        <taxon>Cercopithecinae</taxon>
        <taxon>Cercocebus</taxon>
    </lineage>
</organism>
<evidence type="ECO:0000256" key="5">
    <source>
        <dbReference type="ARBA" id="ARBA00022744"/>
    </source>
</evidence>
<dbReference type="Gene3D" id="1.20.5.1160">
    <property type="entry name" value="Vasodilator-stimulated phosphoprotein"/>
    <property type="match status" value="1"/>
</dbReference>
<accession>A0A2K5L5Z8</accession>
<dbReference type="GO" id="GO:0016363">
    <property type="term" value="C:nuclear matrix"/>
    <property type="evidence" value="ECO:0007669"/>
    <property type="project" value="UniProtKB-SubCell"/>
</dbReference>
<evidence type="ECO:0000256" key="2">
    <source>
        <dbReference type="ARBA" id="ARBA00004496"/>
    </source>
</evidence>
<evidence type="ECO:0000256" key="12">
    <source>
        <dbReference type="ARBA" id="ARBA00042964"/>
    </source>
</evidence>
<dbReference type="GO" id="GO:0005654">
    <property type="term" value="C:nucleoplasm"/>
    <property type="evidence" value="ECO:0007669"/>
    <property type="project" value="UniProtKB-SubCell"/>
</dbReference>
<dbReference type="PANTHER" id="PTHR45616">
    <property type="entry name" value="GATA-TYPE DOMAIN-CONTAINING PROTEIN"/>
    <property type="match status" value="1"/>
</dbReference>
<dbReference type="Proteomes" id="UP000233060">
    <property type="component" value="Unassembled WGS sequence"/>
</dbReference>
<dbReference type="Bgee" id="ENSCATG00000025178">
    <property type="expression patterns" value="Expressed in colon and 6 other cell types or tissues"/>
</dbReference>
<dbReference type="Gene3D" id="1.20.5.500">
    <property type="entry name" value="Single helix bin"/>
    <property type="match status" value="1"/>
</dbReference>
<dbReference type="OMA" id="WAFSSCT"/>
<keyword evidence="19" id="KW-1185">Reference proteome</keyword>
<evidence type="ECO:0000256" key="3">
    <source>
        <dbReference type="ARBA" id="ARBA00004642"/>
    </source>
</evidence>
<keyword evidence="8" id="KW-0539">Nucleus</keyword>
<dbReference type="Gene3D" id="1.20.5.170">
    <property type="match status" value="1"/>
</dbReference>
<reference evidence="18" key="1">
    <citation type="submission" date="2025-08" db="UniProtKB">
        <authorList>
            <consortium name="Ensembl"/>
        </authorList>
    </citation>
    <scope>IDENTIFICATION</scope>
</reference>
<keyword evidence="6 15" id="KW-0403">Intermediate filament</keyword>
<reference evidence="18" key="2">
    <citation type="submission" date="2025-09" db="UniProtKB">
        <authorList>
            <consortium name="Ensembl"/>
        </authorList>
    </citation>
    <scope>IDENTIFICATION</scope>
</reference>
<dbReference type="PRINTS" id="PR01276">
    <property type="entry name" value="TYPE2KERATIN"/>
</dbReference>
<proteinExistence type="inferred from homology"/>
<protein>
    <recommendedName>
        <fullName evidence="10">Keratin, type II cytoskeletal 8</fullName>
    </recommendedName>
    <alternativeName>
        <fullName evidence="12">Cytokeratin-8</fullName>
    </alternativeName>
    <alternativeName>
        <fullName evidence="11">Keratin-8</fullName>
    </alternativeName>
    <alternativeName>
        <fullName evidence="13">Type-II keratin Kb8</fullName>
    </alternativeName>
</protein>
<evidence type="ECO:0000256" key="8">
    <source>
        <dbReference type="ARBA" id="ARBA00023242"/>
    </source>
</evidence>
<comment type="subcellular location">
    <subcellularLocation>
        <location evidence="2">Cytoplasm</location>
    </subcellularLocation>
    <subcellularLocation>
        <location evidence="1">Nucleus matrix</location>
    </subcellularLocation>
    <subcellularLocation>
        <location evidence="3">Nucleus</location>
        <location evidence="3">Nucleoplasm</location>
    </subcellularLocation>
</comment>
<dbReference type="Pfam" id="PF16208">
    <property type="entry name" value="Keratin_2_head"/>
    <property type="match status" value="1"/>
</dbReference>
<keyword evidence="7 16" id="KW-0175">Coiled coil</keyword>
<feature type="domain" description="IF rod" evidence="17">
    <location>
        <begin position="91"/>
        <end position="389"/>
    </location>
</feature>